<evidence type="ECO:0000256" key="6">
    <source>
        <dbReference type="ARBA" id="ARBA00023136"/>
    </source>
</evidence>
<feature type="domain" description="Ig-like" evidence="11">
    <location>
        <begin position="164"/>
        <end position="231"/>
    </location>
</feature>
<keyword evidence="10" id="KW-0393">Immunoglobulin domain</keyword>
<dbReference type="GO" id="GO:0031295">
    <property type="term" value="P:T cell costimulation"/>
    <property type="evidence" value="ECO:0007669"/>
    <property type="project" value="TreeGrafter"/>
</dbReference>
<dbReference type="AlphaFoldDB" id="A0A3B5AT08"/>
<name>A0A3B5AT08_9TELE</name>
<dbReference type="GeneTree" id="ENSGT00940000163670"/>
<accession>A0A3B5AT08</accession>
<dbReference type="GO" id="GO:0007166">
    <property type="term" value="P:cell surface receptor signaling pathway"/>
    <property type="evidence" value="ECO:0007669"/>
    <property type="project" value="TreeGrafter"/>
</dbReference>
<dbReference type="SMART" id="SM00409">
    <property type="entry name" value="IG"/>
    <property type="match status" value="2"/>
</dbReference>
<feature type="domain" description="Ig-like" evidence="11">
    <location>
        <begin position="233"/>
        <end position="333"/>
    </location>
</feature>
<dbReference type="PROSITE" id="PS50835">
    <property type="entry name" value="IG_LIKE"/>
    <property type="match status" value="3"/>
</dbReference>
<keyword evidence="8" id="KW-0675">Receptor</keyword>
<evidence type="ECO:0000256" key="7">
    <source>
        <dbReference type="ARBA" id="ARBA00023157"/>
    </source>
</evidence>
<evidence type="ECO:0000313" key="12">
    <source>
        <dbReference type="Ensembl" id="ENSSPAP00000024025.1"/>
    </source>
</evidence>
<dbReference type="GO" id="GO:0071222">
    <property type="term" value="P:cellular response to lipopolysaccharide"/>
    <property type="evidence" value="ECO:0007669"/>
    <property type="project" value="TreeGrafter"/>
</dbReference>
<evidence type="ECO:0000256" key="3">
    <source>
        <dbReference type="ARBA" id="ARBA00022692"/>
    </source>
</evidence>
<dbReference type="PANTHER" id="PTHR25466:SF14">
    <property type="entry name" value="BUTYROPHILIN SUBFAMILY 2 MEMBER A2-LIKE-RELATED"/>
    <property type="match status" value="1"/>
</dbReference>
<dbReference type="InterPro" id="IPR036179">
    <property type="entry name" value="Ig-like_dom_sf"/>
</dbReference>
<dbReference type="InterPro" id="IPR013106">
    <property type="entry name" value="Ig_V-set"/>
</dbReference>
<keyword evidence="4" id="KW-0732">Signal</keyword>
<dbReference type="Gene3D" id="2.60.40.10">
    <property type="entry name" value="Immunoglobulins"/>
    <property type="match status" value="3"/>
</dbReference>
<keyword evidence="3" id="KW-0812">Transmembrane</keyword>
<comment type="subcellular location">
    <subcellularLocation>
        <location evidence="1">Cell membrane</location>
        <topology evidence="1">Single-pass type I membrane protein</topology>
    </subcellularLocation>
</comment>
<dbReference type="Pfam" id="PF22705">
    <property type="entry name" value="C2-set_3"/>
    <property type="match status" value="1"/>
</dbReference>
<dbReference type="GO" id="GO:0042102">
    <property type="term" value="P:positive regulation of T cell proliferation"/>
    <property type="evidence" value="ECO:0007669"/>
    <property type="project" value="TreeGrafter"/>
</dbReference>
<dbReference type="InterPro" id="IPR051713">
    <property type="entry name" value="T-cell_Activation_Regulation"/>
</dbReference>
<dbReference type="GO" id="GO:0009897">
    <property type="term" value="C:external side of plasma membrane"/>
    <property type="evidence" value="ECO:0007669"/>
    <property type="project" value="TreeGrafter"/>
</dbReference>
<keyword evidence="6" id="KW-0472">Membrane</keyword>
<dbReference type="Pfam" id="PF07686">
    <property type="entry name" value="V-set"/>
    <property type="match status" value="1"/>
</dbReference>
<reference evidence="12" key="1">
    <citation type="submission" date="2023-09" db="UniProtKB">
        <authorList>
            <consortium name="Ensembl"/>
        </authorList>
    </citation>
    <scope>IDENTIFICATION</scope>
</reference>
<dbReference type="GO" id="GO:0042130">
    <property type="term" value="P:negative regulation of T cell proliferation"/>
    <property type="evidence" value="ECO:0007669"/>
    <property type="project" value="TreeGrafter"/>
</dbReference>
<dbReference type="PANTHER" id="PTHR25466">
    <property type="entry name" value="T-LYMPHOCYTE ACTIVATION ANTIGEN"/>
    <property type="match status" value="1"/>
</dbReference>
<evidence type="ECO:0000256" key="5">
    <source>
        <dbReference type="ARBA" id="ARBA00022989"/>
    </source>
</evidence>
<dbReference type="SUPFAM" id="SSF48726">
    <property type="entry name" value="Immunoglobulin"/>
    <property type="match status" value="3"/>
</dbReference>
<dbReference type="InterPro" id="IPR003599">
    <property type="entry name" value="Ig_sub"/>
</dbReference>
<proteinExistence type="predicted"/>
<keyword evidence="7" id="KW-1015">Disulfide bond</keyword>
<keyword evidence="5" id="KW-1133">Transmembrane helix</keyword>
<protein>
    <recommendedName>
        <fullName evidence="11">Ig-like domain-containing protein</fullName>
    </recommendedName>
</protein>
<dbReference type="FunFam" id="2.60.40.10:FF:000142">
    <property type="entry name" value="V-set domain-containing T-cell activation inhibitor 1"/>
    <property type="match status" value="1"/>
</dbReference>
<keyword evidence="2" id="KW-1003">Cell membrane</keyword>
<dbReference type="InterPro" id="IPR013783">
    <property type="entry name" value="Ig-like_fold"/>
</dbReference>
<dbReference type="STRING" id="144197.ENSSPAP00000024025"/>
<feature type="domain" description="Ig-like" evidence="11">
    <location>
        <begin position="64"/>
        <end position="155"/>
    </location>
</feature>
<keyword evidence="9" id="KW-0325">Glycoprotein</keyword>
<evidence type="ECO:0000259" key="11">
    <source>
        <dbReference type="PROSITE" id="PS50835"/>
    </source>
</evidence>
<dbReference type="InterPro" id="IPR053896">
    <property type="entry name" value="BTN3A2-like_Ig-C"/>
</dbReference>
<evidence type="ECO:0000256" key="9">
    <source>
        <dbReference type="ARBA" id="ARBA00023180"/>
    </source>
</evidence>
<sequence length="353" mass="40196">MSFVTYHTIGLITQFHLSRSKGLKLNRTMTRIKCVVFLVILTFLWIPSRGDTEVSCVFMERCILPCSFQDGPNVVIHWIQTAGDLNVHSYYDNQDQLGHQDQLYRNRTSLFKEQISKLNASLQLTGVKVQDEGRYKCYVSTLSRNQDSFINLKVEAPVHQVNIQQVENRITCSSEGIYPQPELTWSTTPPSNIKLHNTSTVQQTEEQLYSISSSLILSHSHTDLVYSCTVSTPTNRRRAAWRKLPPITGSTTETIITCAASNFSFSDLVWRFNHSQMMVKQSRTDGSSTVSEEWRQQVKDVSESGDITLQDLSSHQEGIYTCELSDDKQTYITSTVLWTENYPGKINKGVQTE</sequence>
<dbReference type="Ensembl" id="ENSSPAT00000024418.1">
    <property type="protein sequence ID" value="ENSSPAP00000024025.1"/>
    <property type="gene ID" value="ENSSPAG00000018148.1"/>
</dbReference>
<dbReference type="SMART" id="SM00406">
    <property type="entry name" value="IGv"/>
    <property type="match status" value="2"/>
</dbReference>
<evidence type="ECO:0000256" key="10">
    <source>
        <dbReference type="ARBA" id="ARBA00023319"/>
    </source>
</evidence>
<evidence type="ECO:0000256" key="2">
    <source>
        <dbReference type="ARBA" id="ARBA00022475"/>
    </source>
</evidence>
<dbReference type="CDD" id="cd16091">
    <property type="entry name" value="IgV_HHLA2"/>
    <property type="match status" value="1"/>
</dbReference>
<dbReference type="InterPro" id="IPR007110">
    <property type="entry name" value="Ig-like_dom"/>
</dbReference>
<dbReference type="GO" id="GO:0006955">
    <property type="term" value="P:immune response"/>
    <property type="evidence" value="ECO:0007669"/>
    <property type="project" value="TreeGrafter"/>
</dbReference>
<evidence type="ECO:0000256" key="4">
    <source>
        <dbReference type="ARBA" id="ARBA00022729"/>
    </source>
</evidence>
<organism evidence="12">
    <name type="scientific">Stegastes partitus</name>
    <name type="common">bicolor damselfish</name>
    <dbReference type="NCBI Taxonomy" id="144197"/>
    <lineage>
        <taxon>Eukaryota</taxon>
        <taxon>Metazoa</taxon>
        <taxon>Chordata</taxon>
        <taxon>Craniata</taxon>
        <taxon>Vertebrata</taxon>
        <taxon>Euteleostomi</taxon>
        <taxon>Actinopterygii</taxon>
        <taxon>Neopterygii</taxon>
        <taxon>Teleostei</taxon>
        <taxon>Neoteleostei</taxon>
        <taxon>Acanthomorphata</taxon>
        <taxon>Ovalentaria</taxon>
        <taxon>Pomacentridae</taxon>
        <taxon>Stegastes</taxon>
    </lineage>
</organism>
<evidence type="ECO:0000256" key="8">
    <source>
        <dbReference type="ARBA" id="ARBA00023170"/>
    </source>
</evidence>
<evidence type="ECO:0000256" key="1">
    <source>
        <dbReference type="ARBA" id="ARBA00004251"/>
    </source>
</evidence>